<evidence type="ECO:0000256" key="2">
    <source>
        <dbReference type="SAM" id="Phobius"/>
    </source>
</evidence>
<evidence type="ECO:0000256" key="1">
    <source>
        <dbReference type="ARBA" id="ARBA00004651"/>
    </source>
</evidence>
<dbReference type="PANTHER" id="PTHR43833:SF9">
    <property type="entry name" value="POTASSIUM CHANNEL PROTEIN YUGO-RELATED"/>
    <property type="match status" value="1"/>
</dbReference>
<dbReference type="Gene3D" id="3.40.50.720">
    <property type="entry name" value="NAD(P)-binding Rossmann-like Domain"/>
    <property type="match status" value="1"/>
</dbReference>
<dbReference type="PANTHER" id="PTHR43833">
    <property type="entry name" value="POTASSIUM CHANNEL PROTEIN 2-RELATED-RELATED"/>
    <property type="match status" value="1"/>
</dbReference>
<dbReference type="Pfam" id="PF07885">
    <property type="entry name" value="Ion_trans_2"/>
    <property type="match status" value="1"/>
</dbReference>
<dbReference type="Pfam" id="PF02254">
    <property type="entry name" value="TrkA_N"/>
    <property type="match status" value="1"/>
</dbReference>
<dbReference type="Gene3D" id="1.10.287.70">
    <property type="match status" value="1"/>
</dbReference>
<gene>
    <name evidence="4" type="ORF">Q5H91_01170</name>
</gene>
<feature type="transmembrane region" description="Helical" evidence="2">
    <location>
        <begin position="73"/>
        <end position="93"/>
    </location>
</feature>
<dbReference type="RefSeq" id="WP_305171396.1">
    <property type="nucleotide sequence ID" value="NZ_JAUUDS010000001.1"/>
</dbReference>
<dbReference type="InterPro" id="IPR003148">
    <property type="entry name" value="RCK_N"/>
</dbReference>
<reference evidence="4 5" key="1">
    <citation type="submission" date="2023-07" db="EMBL/GenBank/DDBJ databases">
        <authorList>
            <person name="Kim M.K."/>
        </authorList>
    </citation>
    <scope>NUCLEOTIDE SEQUENCE [LARGE SCALE GENOMIC DNA]</scope>
    <source>
        <strain evidence="4 5">KR1UV-12</strain>
    </source>
</reference>
<dbReference type="SUPFAM" id="SSF51735">
    <property type="entry name" value="NAD(P)-binding Rossmann-fold domains"/>
    <property type="match status" value="1"/>
</dbReference>
<dbReference type="InterPro" id="IPR036291">
    <property type="entry name" value="NAD(P)-bd_dom_sf"/>
</dbReference>
<keyword evidence="4" id="KW-0813">Transport</keyword>
<keyword evidence="4" id="KW-0407">Ion channel</keyword>
<evidence type="ECO:0000313" key="4">
    <source>
        <dbReference type="EMBL" id="MDP1025814.1"/>
    </source>
</evidence>
<protein>
    <submittedName>
        <fullName evidence="4">Potassium channel family protein</fullName>
    </submittedName>
</protein>
<feature type="domain" description="RCK N-terminal" evidence="3">
    <location>
        <begin position="147"/>
        <end position="270"/>
    </location>
</feature>
<name>A0ABT9EFR9_9SPHN</name>
<feature type="transmembrane region" description="Helical" evidence="2">
    <location>
        <begin position="41"/>
        <end position="61"/>
    </location>
</feature>
<evidence type="ECO:0000259" key="3">
    <source>
        <dbReference type="PROSITE" id="PS51201"/>
    </source>
</evidence>
<accession>A0ABT9EFR9</accession>
<sequence length="360" mass="38842">MTPHRPVRRALPPGRMAARAAVQVARPRFYRAGRFGPLTTLAIRAAAVLLLVGIALGGHWIDRAGLRDNSDGSVTFLDVVYFTVITVTTVGYGDIVPVSNSARMFDTFVVTPIRIFVFLIFLGSAYSFMLRQGWERWRMGLIRRELKDHVVVCGYGRSGAASVAELLERGHAPGTIVVVDERAERLREAEELGVATVEGDATHNAVLSIAKVEAAASVIVAPGRDDTAVLIVLTVRRLAPQAQVAVSIAAIENEQLARDAGATIIVNPVSFGGQLLAQCTNGPHIADYVADLVTRGGKVELRERPVRDDEIGRSPRQIVGGQLLRIYRGDRAIGFWEADAQVLQPGDSVIEVVQAGGGER</sequence>
<keyword evidence="4" id="KW-0406">Ion transport</keyword>
<comment type="subcellular location">
    <subcellularLocation>
        <location evidence="1">Cell membrane</location>
        <topology evidence="1">Multi-pass membrane protein</topology>
    </subcellularLocation>
</comment>
<keyword evidence="2" id="KW-0472">Membrane</keyword>
<dbReference type="InterPro" id="IPR050721">
    <property type="entry name" value="Trk_Ktr_HKT_K-transport"/>
</dbReference>
<dbReference type="GO" id="GO:0034220">
    <property type="term" value="P:monoatomic ion transmembrane transport"/>
    <property type="evidence" value="ECO:0007669"/>
    <property type="project" value="UniProtKB-KW"/>
</dbReference>
<organism evidence="4 5">
    <name type="scientific">Sphingomonas aurea</name>
    <dbReference type="NCBI Taxonomy" id="3063994"/>
    <lineage>
        <taxon>Bacteria</taxon>
        <taxon>Pseudomonadati</taxon>
        <taxon>Pseudomonadota</taxon>
        <taxon>Alphaproteobacteria</taxon>
        <taxon>Sphingomonadales</taxon>
        <taxon>Sphingomonadaceae</taxon>
        <taxon>Sphingomonas</taxon>
    </lineage>
</organism>
<keyword evidence="5" id="KW-1185">Reference proteome</keyword>
<evidence type="ECO:0000313" key="5">
    <source>
        <dbReference type="Proteomes" id="UP001230685"/>
    </source>
</evidence>
<keyword evidence="2" id="KW-0812">Transmembrane</keyword>
<comment type="caution">
    <text evidence="4">The sequence shown here is derived from an EMBL/GenBank/DDBJ whole genome shotgun (WGS) entry which is preliminary data.</text>
</comment>
<feature type="transmembrane region" description="Helical" evidence="2">
    <location>
        <begin position="113"/>
        <end position="134"/>
    </location>
</feature>
<dbReference type="Proteomes" id="UP001230685">
    <property type="component" value="Unassembled WGS sequence"/>
</dbReference>
<keyword evidence="2" id="KW-1133">Transmembrane helix</keyword>
<dbReference type="EMBL" id="JAUUDS010000001">
    <property type="protein sequence ID" value="MDP1025814.1"/>
    <property type="molecule type" value="Genomic_DNA"/>
</dbReference>
<proteinExistence type="predicted"/>
<dbReference type="PROSITE" id="PS51201">
    <property type="entry name" value="RCK_N"/>
    <property type="match status" value="1"/>
</dbReference>
<dbReference type="InterPro" id="IPR013099">
    <property type="entry name" value="K_chnl_dom"/>
</dbReference>
<dbReference type="SUPFAM" id="SSF81324">
    <property type="entry name" value="Voltage-gated potassium channels"/>
    <property type="match status" value="1"/>
</dbReference>